<evidence type="ECO:0000313" key="3">
    <source>
        <dbReference type="Proteomes" id="UP000663823"/>
    </source>
</evidence>
<evidence type="ECO:0000313" key="2">
    <source>
        <dbReference type="EMBL" id="CAF4208683.1"/>
    </source>
</evidence>
<keyword evidence="1" id="KW-0472">Membrane</keyword>
<accession>A0A820BN17</accession>
<keyword evidence="1" id="KW-1133">Transmembrane helix</keyword>
<feature type="non-terminal residue" evidence="2">
    <location>
        <position position="1"/>
    </location>
</feature>
<sequence length="40" mass="4638">PIAGRYDKTRSLRHNVNMTAPIIIFVSLFLLANFYVKDSR</sequence>
<name>A0A820BN17_9BILA</name>
<dbReference type="EMBL" id="CAJOAX010022771">
    <property type="protein sequence ID" value="CAF4208683.1"/>
    <property type="molecule type" value="Genomic_DNA"/>
</dbReference>
<comment type="caution">
    <text evidence="2">The sequence shown here is derived from an EMBL/GenBank/DDBJ whole genome shotgun (WGS) entry which is preliminary data.</text>
</comment>
<evidence type="ECO:0000256" key="1">
    <source>
        <dbReference type="SAM" id="Phobius"/>
    </source>
</evidence>
<keyword evidence="1" id="KW-0812">Transmembrane</keyword>
<protein>
    <submittedName>
        <fullName evidence="2">Uncharacterized protein</fullName>
    </submittedName>
</protein>
<gene>
    <name evidence="2" type="ORF">OTI717_LOCUS38885</name>
</gene>
<dbReference type="Proteomes" id="UP000663823">
    <property type="component" value="Unassembled WGS sequence"/>
</dbReference>
<organism evidence="2 3">
    <name type="scientific">Rotaria sordida</name>
    <dbReference type="NCBI Taxonomy" id="392033"/>
    <lineage>
        <taxon>Eukaryota</taxon>
        <taxon>Metazoa</taxon>
        <taxon>Spiralia</taxon>
        <taxon>Gnathifera</taxon>
        <taxon>Rotifera</taxon>
        <taxon>Eurotatoria</taxon>
        <taxon>Bdelloidea</taxon>
        <taxon>Philodinida</taxon>
        <taxon>Philodinidae</taxon>
        <taxon>Rotaria</taxon>
    </lineage>
</organism>
<reference evidence="2" key="1">
    <citation type="submission" date="2021-02" db="EMBL/GenBank/DDBJ databases">
        <authorList>
            <person name="Nowell W R."/>
        </authorList>
    </citation>
    <scope>NUCLEOTIDE SEQUENCE</scope>
</reference>
<dbReference type="AlphaFoldDB" id="A0A820BN17"/>
<proteinExistence type="predicted"/>
<feature type="transmembrane region" description="Helical" evidence="1">
    <location>
        <begin position="18"/>
        <end position="36"/>
    </location>
</feature>